<proteinExistence type="predicted"/>
<keyword evidence="1" id="KW-0732">Signal</keyword>
<dbReference type="Gene3D" id="2.60.40.10">
    <property type="entry name" value="Immunoglobulins"/>
    <property type="match status" value="1"/>
</dbReference>
<dbReference type="AlphaFoldDB" id="A0AAE3JJM1"/>
<sequence length="244" mass="27393">MKQRKLLLIGLALCACLAASAADIEAVTYSKLVSGISRARAPVVDGRYAVFTAKGSARHAGVAFEHENWQTIHTLQRIVRKDEFGKPQKDSNGKPLESILFYIAEIPEGVHQIRYRMVIDGLWSTDPLNAASEYDYPNGIQVSVLPVEFFQSFQTQNVNIGKVRFVYEGESGAVIRVAGTFNNWDPFMYELEETSPGRYELAVPLPKGTWYYSYYEGSNRLPDNTNPERVYTRDGRVASVVVVE</sequence>
<keyword evidence="3" id="KW-1185">Reference proteome</keyword>
<evidence type="ECO:0000256" key="1">
    <source>
        <dbReference type="SAM" id="SignalP"/>
    </source>
</evidence>
<protein>
    <submittedName>
        <fullName evidence="2">Isoamylase</fullName>
    </submittedName>
</protein>
<reference evidence="2" key="1">
    <citation type="submission" date="2021-08" db="EMBL/GenBank/DDBJ databases">
        <title>Comparative analyses of Brucepasteria parasyntrophica and Teretinema zuelzerae.</title>
        <authorList>
            <person name="Song Y."/>
            <person name="Brune A."/>
        </authorList>
    </citation>
    <scope>NUCLEOTIDE SEQUENCE</scope>
    <source>
        <strain evidence="2">DSM 1903</strain>
    </source>
</reference>
<feature type="chain" id="PRO_5041989077" evidence="1">
    <location>
        <begin position="22"/>
        <end position="244"/>
    </location>
</feature>
<gene>
    <name evidence="2" type="ORF">K7J14_13355</name>
</gene>
<feature type="signal peptide" evidence="1">
    <location>
        <begin position="1"/>
        <end position="21"/>
    </location>
</feature>
<accession>A0AAE3JJM1</accession>
<evidence type="ECO:0000313" key="3">
    <source>
        <dbReference type="Proteomes" id="UP001198163"/>
    </source>
</evidence>
<dbReference type="SUPFAM" id="SSF81296">
    <property type="entry name" value="E set domains"/>
    <property type="match status" value="1"/>
</dbReference>
<dbReference type="EMBL" id="JAINWA010000003">
    <property type="protein sequence ID" value="MCD1655678.1"/>
    <property type="molecule type" value="Genomic_DNA"/>
</dbReference>
<comment type="caution">
    <text evidence="2">The sequence shown here is derived from an EMBL/GenBank/DDBJ whole genome shotgun (WGS) entry which is preliminary data.</text>
</comment>
<dbReference type="RefSeq" id="WP_230757287.1">
    <property type="nucleotide sequence ID" value="NZ_JAINWA010000003.1"/>
</dbReference>
<evidence type="ECO:0000313" key="2">
    <source>
        <dbReference type="EMBL" id="MCD1655678.1"/>
    </source>
</evidence>
<dbReference type="InterPro" id="IPR014756">
    <property type="entry name" value="Ig_E-set"/>
</dbReference>
<name>A0AAE3JJM1_9SPIR</name>
<dbReference type="Proteomes" id="UP001198163">
    <property type="component" value="Unassembled WGS sequence"/>
</dbReference>
<dbReference type="PROSITE" id="PS51257">
    <property type="entry name" value="PROKAR_LIPOPROTEIN"/>
    <property type="match status" value="1"/>
</dbReference>
<dbReference type="InterPro" id="IPR013783">
    <property type="entry name" value="Ig-like_fold"/>
</dbReference>
<organism evidence="2 3">
    <name type="scientific">Teretinema zuelzerae</name>
    <dbReference type="NCBI Taxonomy" id="156"/>
    <lineage>
        <taxon>Bacteria</taxon>
        <taxon>Pseudomonadati</taxon>
        <taxon>Spirochaetota</taxon>
        <taxon>Spirochaetia</taxon>
        <taxon>Spirochaetales</taxon>
        <taxon>Treponemataceae</taxon>
        <taxon>Teretinema</taxon>
    </lineage>
</organism>